<evidence type="ECO:0000256" key="2">
    <source>
        <dbReference type="SAM" id="MobiDB-lite"/>
    </source>
</evidence>
<dbReference type="InterPro" id="IPR000198">
    <property type="entry name" value="RhoGAP_dom"/>
</dbReference>
<dbReference type="GO" id="GO:0007165">
    <property type="term" value="P:signal transduction"/>
    <property type="evidence" value="ECO:0007669"/>
    <property type="project" value="InterPro"/>
</dbReference>
<keyword evidence="5" id="KW-1185">Reference proteome</keyword>
<reference evidence="4" key="1">
    <citation type="journal article" date="2020" name="Stud. Mycol.">
        <title>101 Dothideomycetes genomes: a test case for predicting lifestyles and emergence of pathogens.</title>
        <authorList>
            <person name="Haridas S."/>
            <person name="Albert R."/>
            <person name="Binder M."/>
            <person name="Bloem J."/>
            <person name="Labutti K."/>
            <person name="Salamov A."/>
            <person name="Andreopoulos B."/>
            <person name="Baker S."/>
            <person name="Barry K."/>
            <person name="Bills G."/>
            <person name="Bluhm B."/>
            <person name="Cannon C."/>
            <person name="Castanera R."/>
            <person name="Culley D."/>
            <person name="Daum C."/>
            <person name="Ezra D."/>
            <person name="Gonzalez J."/>
            <person name="Henrissat B."/>
            <person name="Kuo A."/>
            <person name="Liang C."/>
            <person name="Lipzen A."/>
            <person name="Lutzoni F."/>
            <person name="Magnuson J."/>
            <person name="Mondo S."/>
            <person name="Nolan M."/>
            <person name="Ohm R."/>
            <person name="Pangilinan J."/>
            <person name="Park H.-J."/>
            <person name="Ramirez L."/>
            <person name="Alfaro M."/>
            <person name="Sun H."/>
            <person name="Tritt A."/>
            <person name="Yoshinaga Y."/>
            <person name="Zwiers L.-H."/>
            <person name="Turgeon B."/>
            <person name="Goodwin S."/>
            <person name="Spatafora J."/>
            <person name="Crous P."/>
            <person name="Grigoriev I."/>
        </authorList>
    </citation>
    <scope>NUCLEOTIDE SEQUENCE</scope>
    <source>
        <strain evidence="4">CBS 480.64</strain>
    </source>
</reference>
<dbReference type="EMBL" id="MU005965">
    <property type="protein sequence ID" value="KAF2862609.1"/>
    <property type="molecule type" value="Genomic_DNA"/>
</dbReference>
<name>A0A6A7C6B7_9PEZI</name>
<protein>
    <submittedName>
        <fullName evidence="4">Rho GTPase activation protein</fullName>
    </submittedName>
</protein>
<sequence length="242" mass="27427">MVRLSTLSLNPTSHKLPNNSQSPLRPYLRILSLPLAPQVRLTRVTKDVTKCSDKTQFWLASLPYRCLEYLNTKLSSEGLYRIPGSLMAVRRWQLRFDHEIDIDLFGETALYDPNEIASLLKKWLSALPGDLVPKGLQAEVCAEVLGHREVPVQGTGHLGAYVPLAVKNMLSRLPPYNYYLLFAITNHLHCVLLHQKENKMTLENLRICVGPCLRLEKWLFDCLVGGGPQCWQGCGTEGEYLR</sequence>
<dbReference type="Proteomes" id="UP000799421">
    <property type="component" value="Unassembled WGS sequence"/>
</dbReference>
<dbReference type="OrthoDB" id="185175at2759"/>
<organism evidence="4 5">
    <name type="scientific">Piedraia hortae CBS 480.64</name>
    <dbReference type="NCBI Taxonomy" id="1314780"/>
    <lineage>
        <taxon>Eukaryota</taxon>
        <taxon>Fungi</taxon>
        <taxon>Dikarya</taxon>
        <taxon>Ascomycota</taxon>
        <taxon>Pezizomycotina</taxon>
        <taxon>Dothideomycetes</taxon>
        <taxon>Dothideomycetidae</taxon>
        <taxon>Capnodiales</taxon>
        <taxon>Piedraiaceae</taxon>
        <taxon>Piedraia</taxon>
    </lineage>
</organism>
<feature type="domain" description="Rho-GAP" evidence="3">
    <location>
        <begin position="39"/>
        <end position="242"/>
    </location>
</feature>
<dbReference type="PROSITE" id="PS50238">
    <property type="entry name" value="RHOGAP"/>
    <property type="match status" value="1"/>
</dbReference>
<proteinExistence type="predicted"/>
<dbReference type="Gene3D" id="1.10.555.10">
    <property type="entry name" value="Rho GTPase activation protein"/>
    <property type="match status" value="1"/>
</dbReference>
<dbReference type="InterPro" id="IPR008936">
    <property type="entry name" value="Rho_GTPase_activation_prot"/>
</dbReference>
<gene>
    <name evidence="4" type="ORF">K470DRAFT_255896</name>
</gene>
<dbReference type="SUPFAM" id="SSF48350">
    <property type="entry name" value="GTPase activation domain, GAP"/>
    <property type="match status" value="1"/>
</dbReference>
<feature type="region of interest" description="Disordered" evidence="2">
    <location>
        <begin position="1"/>
        <end position="21"/>
    </location>
</feature>
<accession>A0A6A7C6B7</accession>
<dbReference type="GO" id="GO:0005938">
    <property type="term" value="C:cell cortex"/>
    <property type="evidence" value="ECO:0007669"/>
    <property type="project" value="UniProtKB-ARBA"/>
</dbReference>
<dbReference type="Pfam" id="PF00620">
    <property type="entry name" value="RhoGAP"/>
    <property type="match status" value="1"/>
</dbReference>
<dbReference type="PANTHER" id="PTHR23176">
    <property type="entry name" value="RHO/RAC/CDC GTPASE-ACTIVATING PROTEIN"/>
    <property type="match status" value="1"/>
</dbReference>
<evidence type="ECO:0000313" key="4">
    <source>
        <dbReference type="EMBL" id="KAF2862609.1"/>
    </source>
</evidence>
<dbReference type="AlphaFoldDB" id="A0A6A7C6B7"/>
<dbReference type="SMART" id="SM00324">
    <property type="entry name" value="RhoGAP"/>
    <property type="match status" value="1"/>
</dbReference>
<dbReference type="InterPro" id="IPR050729">
    <property type="entry name" value="Rho-GAP"/>
</dbReference>
<dbReference type="GO" id="GO:0005096">
    <property type="term" value="F:GTPase activator activity"/>
    <property type="evidence" value="ECO:0007669"/>
    <property type="project" value="UniProtKB-KW"/>
</dbReference>
<evidence type="ECO:0000313" key="5">
    <source>
        <dbReference type="Proteomes" id="UP000799421"/>
    </source>
</evidence>
<keyword evidence="1" id="KW-0343">GTPase activation</keyword>
<dbReference type="CDD" id="cd00159">
    <property type="entry name" value="RhoGAP"/>
    <property type="match status" value="1"/>
</dbReference>
<evidence type="ECO:0000256" key="1">
    <source>
        <dbReference type="ARBA" id="ARBA00022468"/>
    </source>
</evidence>
<evidence type="ECO:0000259" key="3">
    <source>
        <dbReference type="PROSITE" id="PS50238"/>
    </source>
</evidence>
<dbReference type="PANTHER" id="PTHR23176:SF125">
    <property type="entry name" value="GTPASE ACTIVATOR (BEM2), PUTATIVE (AFU_ORTHOLOGUE AFUA_7G04450)-RELATED"/>
    <property type="match status" value="1"/>
</dbReference>